<dbReference type="PANTHER" id="PTHR43132:SF8">
    <property type="entry name" value="HTH-TYPE TRANSCRIPTIONAL REGULATOR KMTR"/>
    <property type="match status" value="1"/>
</dbReference>
<dbReference type="Gene3D" id="1.10.10.10">
    <property type="entry name" value="Winged helix-like DNA-binding domain superfamily/Winged helix DNA-binding domain"/>
    <property type="match status" value="1"/>
</dbReference>
<evidence type="ECO:0000313" key="6">
    <source>
        <dbReference type="Proteomes" id="UP000612585"/>
    </source>
</evidence>
<evidence type="ECO:0000259" key="4">
    <source>
        <dbReference type="SMART" id="SM00418"/>
    </source>
</evidence>
<dbReference type="GO" id="GO:0003677">
    <property type="term" value="F:DNA binding"/>
    <property type="evidence" value="ECO:0007669"/>
    <property type="project" value="UniProtKB-KW"/>
</dbReference>
<dbReference type="InterPro" id="IPR001845">
    <property type="entry name" value="HTH_ArsR_DNA-bd_dom"/>
</dbReference>
<dbReference type="InterPro" id="IPR036390">
    <property type="entry name" value="WH_DNA-bd_sf"/>
</dbReference>
<dbReference type="InterPro" id="IPR051011">
    <property type="entry name" value="Metal_resp_trans_reg"/>
</dbReference>
<gene>
    <name evidence="5" type="ORF">Vau01_029690</name>
</gene>
<dbReference type="InterPro" id="IPR011991">
    <property type="entry name" value="ArsR-like_HTH"/>
</dbReference>
<dbReference type="SMART" id="SM00418">
    <property type="entry name" value="HTH_ARSR"/>
    <property type="match status" value="1"/>
</dbReference>
<keyword evidence="6" id="KW-1185">Reference proteome</keyword>
<name>A0A8J4DZE7_9ACTN</name>
<sequence>MLRVKLTSADLARVRIVSGPHPVGTAVLASQALREPAVAAAAPALAARFRRAAPGLGPLLHLLPAHGVLPDFLTPRGSLDSIEDGLATVRATPARRIRSEVGATCTHLRPTASRRRFASADPELLDALVASLRHLFHEVLAPDWPTLRRAHHRDVAELGHRYALSGVDGVLAGLHPAVRWRSPVLEIDTHRHHAEVRAGGHGLLLCPSPFAGPRPRVQIEPGRATLVVVQAAAPVWAAGDPVANLMGRTRAAVLRAAARPGRHTTSTLARDVDVSLSSASEHLTALRTAGLVASVRTGGAVVHRVTALGHGLTGGSDEAFHERQRVIDVTEHERRDAQPLA</sequence>
<dbReference type="PANTHER" id="PTHR43132">
    <property type="entry name" value="ARSENICAL RESISTANCE OPERON REPRESSOR ARSR-RELATED"/>
    <property type="match status" value="1"/>
</dbReference>
<reference evidence="5" key="1">
    <citation type="submission" date="2021-01" db="EMBL/GenBank/DDBJ databases">
        <title>Whole genome shotgun sequence of Virgisporangium aurantiacum NBRC 16421.</title>
        <authorList>
            <person name="Komaki H."/>
            <person name="Tamura T."/>
        </authorList>
    </citation>
    <scope>NUCLEOTIDE SEQUENCE</scope>
    <source>
        <strain evidence="5">NBRC 16421</strain>
    </source>
</reference>
<dbReference type="Pfam" id="PF12840">
    <property type="entry name" value="HTH_20"/>
    <property type="match status" value="1"/>
</dbReference>
<evidence type="ECO:0000256" key="2">
    <source>
        <dbReference type="ARBA" id="ARBA00023125"/>
    </source>
</evidence>
<evidence type="ECO:0000256" key="3">
    <source>
        <dbReference type="ARBA" id="ARBA00023163"/>
    </source>
</evidence>
<evidence type="ECO:0000256" key="1">
    <source>
        <dbReference type="ARBA" id="ARBA00023015"/>
    </source>
</evidence>
<protein>
    <submittedName>
        <fullName evidence="5">Transcriptional regulator</fullName>
    </submittedName>
</protein>
<keyword evidence="1" id="KW-0805">Transcription regulation</keyword>
<feature type="domain" description="HTH arsR-type" evidence="4">
    <location>
        <begin position="244"/>
        <end position="317"/>
    </location>
</feature>
<comment type="caution">
    <text evidence="5">The sequence shown here is derived from an EMBL/GenBank/DDBJ whole genome shotgun (WGS) entry which is preliminary data.</text>
</comment>
<keyword evidence="3" id="KW-0804">Transcription</keyword>
<dbReference type="SUPFAM" id="SSF46785">
    <property type="entry name" value="Winged helix' DNA-binding domain"/>
    <property type="match status" value="1"/>
</dbReference>
<keyword evidence="2" id="KW-0238">DNA-binding</keyword>
<accession>A0A8J4DZE7</accession>
<proteinExistence type="predicted"/>
<evidence type="ECO:0000313" key="5">
    <source>
        <dbReference type="EMBL" id="GIJ55453.1"/>
    </source>
</evidence>
<dbReference type="CDD" id="cd00090">
    <property type="entry name" value="HTH_ARSR"/>
    <property type="match status" value="1"/>
</dbReference>
<dbReference type="EMBL" id="BOPG01000018">
    <property type="protein sequence ID" value="GIJ55453.1"/>
    <property type="molecule type" value="Genomic_DNA"/>
</dbReference>
<organism evidence="5 6">
    <name type="scientific">Virgisporangium aurantiacum</name>
    <dbReference type="NCBI Taxonomy" id="175570"/>
    <lineage>
        <taxon>Bacteria</taxon>
        <taxon>Bacillati</taxon>
        <taxon>Actinomycetota</taxon>
        <taxon>Actinomycetes</taxon>
        <taxon>Micromonosporales</taxon>
        <taxon>Micromonosporaceae</taxon>
        <taxon>Virgisporangium</taxon>
    </lineage>
</organism>
<dbReference type="AlphaFoldDB" id="A0A8J4DZE7"/>
<dbReference type="InterPro" id="IPR036388">
    <property type="entry name" value="WH-like_DNA-bd_sf"/>
</dbReference>
<dbReference type="Proteomes" id="UP000612585">
    <property type="component" value="Unassembled WGS sequence"/>
</dbReference>
<dbReference type="GO" id="GO:0003700">
    <property type="term" value="F:DNA-binding transcription factor activity"/>
    <property type="evidence" value="ECO:0007669"/>
    <property type="project" value="InterPro"/>
</dbReference>